<evidence type="ECO:0000256" key="1">
    <source>
        <dbReference type="PROSITE-ProRule" id="PRU00339"/>
    </source>
</evidence>
<dbReference type="Pfam" id="PF13424">
    <property type="entry name" value="TPR_12"/>
    <property type="match status" value="1"/>
</dbReference>
<feature type="repeat" description="TPR" evidence="1">
    <location>
        <begin position="341"/>
        <end position="374"/>
    </location>
</feature>
<dbReference type="Gene3D" id="1.25.40.10">
    <property type="entry name" value="Tetratricopeptide repeat domain"/>
    <property type="match status" value="2"/>
</dbReference>
<feature type="repeat" description="TPR" evidence="1">
    <location>
        <begin position="301"/>
        <end position="334"/>
    </location>
</feature>
<dbReference type="InterPro" id="IPR024983">
    <property type="entry name" value="CHAT_dom"/>
</dbReference>
<dbReference type="AlphaFoldDB" id="A0A2B4REM2"/>
<keyword evidence="1" id="KW-0802">TPR repeat</keyword>
<keyword evidence="4" id="KW-1185">Reference proteome</keyword>
<dbReference type="PANTHER" id="PTHR10098">
    <property type="entry name" value="RAPSYN-RELATED"/>
    <property type="match status" value="1"/>
</dbReference>
<dbReference type="InterPro" id="IPR011990">
    <property type="entry name" value="TPR-like_helical_dom_sf"/>
</dbReference>
<evidence type="ECO:0000259" key="2">
    <source>
        <dbReference type="Pfam" id="PF12770"/>
    </source>
</evidence>
<accession>A0A2B4REM2</accession>
<evidence type="ECO:0000313" key="3">
    <source>
        <dbReference type="EMBL" id="PFX14930.1"/>
    </source>
</evidence>
<dbReference type="PANTHER" id="PTHR10098:SF108">
    <property type="entry name" value="TETRATRICOPEPTIDE REPEAT PROTEIN 28"/>
    <property type="match status" value="1"/>
</dbReference>
<dbReference type="Pfam" id="PF12770">
    <property type="entry name" value="CHAT"/>
    <property type="match status" value="1"/>
</dbReference>
<sequence length="863" mass="96804">MVFSRCFSDPQENQVPSTSEATLQFGDENLRAIAKVYLEDGNKEYRKKEVHSAIHFYTNGLQVNCNDDRLNAKLCSNRATVHFYLDMAEDKIQSAEEQLRFGDDTSTSERKDQIINYFSQRLSADDGQAISTSVVEKLVVQSVTLSDAAKDIVPSPDEKLGIGNNTSTDTKDVQVTSISGEEKLEVCKQTSPATDDSKVNWTLFEQKLNAHDDTSSDPQENQVPSTSEATLQFGDENLRGARACVRLQLYEEVKTWCQKGLQDIRNVSYIDEICPDDTQEVISLKQDLQIAKAAKDKYGEGAAYNNLGFVYHCLEEFRKAIEFYKRSLNLFKETGSRVSEGENYCNLGNAYQELGNFIKAIEYQQLALEIRKEVGDKDGEGVSYCNLGAAYNGVTIYNELRASLRFKEEWKITYRSSREYAYTALWKLHLDLVQVVEALLVADQARAQALNDMVNYEYGSGEPCYLPHLPDKPVCELPVGCAQSNLVFLKVTDKKMYFWVVQIGNHVQFRKIKIGDYGSGPYLTENFIAKLNNEKFGTLRIKCENRSLDDEPCDDELAPESAVDKLSESSQTESVHKLYDIIIGPIADLINGHELIFVPERSLCMVPFAALMDSNSKYLCESFRIRVIPSLTTLKLIVDAKDDFHNKTGALLLGNPCLDEVLFEGRKLDPLPCAEREVKMIGDILDSTPLIGEEATKDEVLRRLSSVALVHIAAHGRMETGEIILAPRTNRKSQTPAEEDYLLTMKDVSDVHMRARLVVLSCCHSARGEIKAAEGVIGIARSFLGAGARSVLVALWALGDEATMEFMKYFYKELAAGKRASEALQQAMNCMREIEQFRNLRNWAPFVLIGDDVTLDLPDASEV</sequence>
<reference evidence="4" key="1">
    <citation type="journal article" date="2017" name="bioRxiv">
        <title>Comparative analysis of the genomes of Stylophora pistillata and Acropora digitifera provides evidence for extensive differences between species of corals.</title>
        <authorList>
            <person name="Voolstra C.R."/>
            <person name="Li Y."/>
            <person name="Liew Y.J."/>
            <person name="Baumgarten S."/>
            <person name="Zoccola D."/>
            <person name="Flot J.-F."/>
            <person name="Tambutte S."/>
            <person name="Allemand D."/>
            <person name="Aranda M."/>
        </authorList>
    </citation>
    <scope>NUCLEOTIDE SEQUENCE [LARGE SCALE GENOMIC DNA]</scope>
</reference>
<dbReference type="OrthoDB" id="9991317at2759"/>
<name>A0A2B4REM2_STYPI</name>
<dbReference type="Proteomes" id="UP000225706">
    <property type="component" value="Unassembled WGS sequence"/>
</dbReference>
<dbReference type="PROSITE" id="PS50005">
    <property type="entry name" value="TPR"/>
    <property type="match status" value="2"/>
</dbReference>
<protein>
    <submittedName>
        <fullName evidence="3">Tetratricopeptide repeat protein 28</fullName>
    </submittedName>
</protein>
<dbReference type="InterPro" id="IPR019734">
    <property type="entry name" value="TPR_rpt"/>
</dbReference>
<comment type="caution">
    <text evidence="3">The sequence shown here is derived from an EMBL/GenBank/DDBJ whole genome shotgun (WGS) entry which is preliminary data.</text>
</comment>
<organism evidence="3 4">
    <name type="scientific">Stylophora pistillata</name>
    <name type="common">Smooth cauliflower coral</name>
    <dbReference type="NCBI Taxonomy" id="50429"/>
    <lineage>
        <taxon>Eukaryota</taxon>
        <taxon>Metazoa</taxon>
        <taxon>Cnidaria</taxon>
        <taxon>Anthozoa</taxon>
        <taxon>Hexacorallia</taxon>
        <taxon>Scleractinia</taxon>
        <taxon>Astrocoeniina</taxon>
        <taxon>Pocilloporidae</taxon>
        <taxon>Stylophora</taxon>
    </lineage>
</organism>
<dbReference type="SMART" id="SM00028">
    <property type="entry name" value="TPR"/>
    <property type="match status" value="3"/>
</dbReference>
<gene>
    <name evidence="3" type="primary">TTC28</name>
    <name evidence="3" type="ORF">AWC38_SpisGene20883</name>
</gene>
<evidence type="ECO:0000313" key="4">
    <source>
        <dbReference type="Proteomes" id="UP000225706"/>
    </source>
</evidence>
<proteinExistence type="predicted"/>
<dbReference type="SUPFAM" id="SSF48452">
    <property type="entry name" value="TPR-like"/>
    <property type="match status" value="2"/>
</dbReference>
<dbReference type="EMBL" id="LSMT01000709">
    <property type="protein sequence ID" value="PFX14930.1"/>
    <property type="molecule type" value="Genomic_DNA"/>
</dbReference>
<dbReference type="Pfam" id="PF13374">
    <property type="entry name" value="TPR_10"/>
    <property type="match status" value="1"/>
</dbReference>
<feature type="domain" description="CHAT" evidence="2">
    <location>
        <begin position="573"/>
        <end position="851"/>
    </location>
</feature>